<gene>
    <name evidence="1" type="ORF">AVDCRST_MAG45-2637</name>
</gene>
<sequence>MAQRAVAVGATLAATAGCSAEGADRPLPIACQSGQEALQAALRAAPRPVRLEGVRLSACFDPQSDAAELQSVGISFVGAAAALAERARERPESDAATQLGYLVGAMRRGAGSENEQGINTELVRRVEQELTLVDPDSRALRAGMRAGERTG</sequence>
<evidence type="ECO:0000313" key="1">
    <source>
        <dbReference type="EMBL" id="CAA9523196.1"/>
    </source>
</evidence>
<dbReference type="AlphaFoldDB" id="A0A6J4TH88"/>
<organism evidence="1">
    <name type="scientific">uncultured Solirubrobacterales bacterium</name>
    <dbReference type="NCBI Taxonomy" id="768556"/>
    <lineage>
        <taxon>Bacteria</taxon>
        <taxon>Bacillati</taxon>
        <taxon>Actinomycetota</taxon>
        <taxon>Thermoleophilia</taxon>
        <taxon>Solirubrobacterales</taxon>
        <taxon>environmental samples</taxon>
    </lineage>
</organism>
<reference evidence="1" key="1">
    <citation type="submission" date="2020-02" db="EMBL/GenBank/DDBJ databases">
        <authorList>
            <person name="Meier V. D."/>
        </authorList>
    </citation>
    <scope>NUCLEOTIDE SEQUENCE</scope>
    <source>
        <strain evidence="1">AVDCRST_MAG45</strain>
    </source>
</reference>
<protein>
    <submittedName>
        <fullName evidence="1">Uncharacterized protein</fullName>
    </submittedName>
</protein>
<dbReference type="EMBL" id="CADCVU010000226">
    <property type="protein sequence ID" value="CAA9523196.1"/>
    <property type="molecule type" value="Genomic_DNA"/>
</dbReference>
<dbReference type="PROSITE" id="PS51257">
    <property type="entry name" value="PROKAR_LIPOPROTEIN"/>
    <property type="match status" value="1"/>
</dbReference>
<accession>A0A6J4TH88</accession>
<proteinExistence type="predicted"/>
<name>A0A6J4TH88_9ACTN</name>